<reference evidence="1" key="1">
    <citation type="submission" date="2012-09" db="EMBL/GenBank/DDBJ databases">
        <title>Metagenomic Characterization of a Microbial Community in Wastewater Detects High Levels of Antibiotic Resistance.</title>
        <authorList>
            <person name="Abrams M."/>
            <person name="Caldwell A."/>
            <person name="Vandaei E."/>
            <person name="Lee W."/>
            <person name="Perrott J."/>
            <person name="Khan S.Y."/>
            <person name="Ta J."/>
            <person name="Romero D."/>
            <person name="Nguyen V."/>
            <person name="Pourmand N."/>
            <person name="Ouverney C.C."/>
        </authorList>
    </citation>
    <scope>NUCLEOTIDE SEQUENCE</scope>
</reference>
<name>L7VS68_9BACT</name>
<protein>
    <submittedName>
        <fullName evidence="1">Uncharacterized protein</fullName>
    </submittedName>
</protein>
<proteinExistence type="predicted"/>
<dbReference type="EMBL" id="JX649885">
    <property type="protein sequence ID" value="AGC71867.1"/>
    <property type="molecule type" value="Genomic_DNA"/>
</dbReference>
<evidence type="ECO:0000313" key="1">
    <source>
        <dbReference type="EMBL" id="AGC71867.1"/>
    </source>
</evidence>
<dbReference type="AlphaFoldDB" id="L7VS68"/>
<accession>L7VS68</accession>
<sequence length="40" mass="4533">MEIGGIKKHNSTEYGFFNLGITLGRQVLEYGQMMEQAMLP</sequence>
<organism evidence="1">
    <name type="scientific">uncultured bacterium A1Q1_fos_2140</name>
    <dbReference type="NCBI Taxonomy" id="1256565"/>
    <lineage>
        <taxon>Bacteria</taxon>
        <taxon>environmental samples</taxon>
    </lineage>
</organism>